<dbReference type="Pfam" id="PF07893">
    <property type="entry name" value="DUF1668"/>
    <property type="match status" value="1"/>
</dbReference>
<dbReference type="EMBL" id="SPHZ02000006">
    <property type="protein sequence ID" value="KAF0913749.1"/>
    <property type="molecule type" value="Genomic_DNA"/>
</dbReference>
<evidence type="ECO:0000313" key="1">
    <source>
        <dbReference type="EMBL" id="KAF0913749.1"/>
    </source>
</evidence>
<dbReference type="InterPro" id="IPR012871">
    <property type="entry name" value="DUF1668_ORYSA"/>
</dbReference>
<comment type="caution">
    <text evidence="1">The sequence shown here is derived from an EMBL/GenBank/DDBJ whole genome shotgun (WGS) entry which is preliminary data.</text>
</comment>
<dbReference type="Proteomes" id="UP000479710">
    <property type="component" value="Unassembled WGS sequence"/>
</dbReference>
<keyword evidence="2" id="KW-1185">Reference proteome</keyword>
<name>A0A6G1DMS6_9ORYZ</name>
<gene>
    <name evidence="1" type="ORF">E2562_024623</name>
</gene>
<proteinExistence type="predicted"/>
<protein>
    <submittedName>
        <fullName evidence="1">Uncharacterized protein</fullName>
    </submittedName>
</protein>
<dbReference type="AlphaFoldDB" id="A0A6G1DMS6"/>
<organism evidence="1 2">
    <name type="scientific">Oryza meyeriana var. granulata</name>
    <dbReference type="NCBI Taxonomy" id="110450"/>
    <lineage>
        <taxon>Eukaryota</taxon>
        <taxon>Viridiplantae</taxon>
        <taxon>Streptophyta</taxon>
        <taxon>Embryophyta</taxon>
        <taxon>Tracheophyta</taxon>
        <taxon>Spermatophyta</taxon>
        <taxon>Magnoliopsida</taxon>
        <taxon>Liliopsida</taxon>
        <taxon>Poales</taxon>
        <taxon>Poaceae</taxon>
        <taxon>BOP clade</taxon>
        <taxon>Oryzoideae</taxon>
        <taxon>Oryzeae</taxon>
        <taxon>Oryzinae</taxon>
        <taxon>Oryza</taxon>
        <taxon>Oryza meyeriana</taxon>
    </lineage>
</organism>
<evidence type="ECO:0000313" key="2">
    <source>
        <dbReference type="Proteomes" id="UP000479710"/>
    </source>
</evidence>
<sequence>MERFPKPEVGCSAQQHSDQFEAYVYRKPRSTAYVKTCHCELLPPPPYLREPEYWEDSHCLEISS</sequence>
<accession>A0A6G1DMS6</accession>
<reference evidence="1 2" key="1">
    <citation type="submission" date="2019-11" db="EMBL/GenBank/DDBJ databases">
        <title>Whole genome sequence of Oryza granulata.</title>
        <authorList>
            <person name="Li W."/>
        </authorList>
    </citation>
    <scope>NUCLEOTIDE SEQUENCE [LARGE SCALE GENOMIC DNA]</scope>
    <source>
        <strain evidence="2">cv. Menghai</strain>
        <tissue evidence="1">Leaf</tissue>
    </source>
</reference>